<evidence type="ECO:0000313" key="1">
    <source>
        <dbReference type="EMBL" id="KUN34814.1"/>
    </source>
</evidence>
<name>A0A117QLE8_9ACTN</name>
<proteinExistence type="predicted"/>
<dbReference type="STRING" id="68231.AQJ30_27470"/>
<reference evidence="1 2" key="1">
    <citation type="submission" date="2015-10" db="EMBL/GenBank/DDBJ databases">
        <title>Draft genome sequence of Streptomyces longwoodensis DSM 41677, type strain for the species Streptomyces longwoodensis.</title>
        <authorList>
            <person name="Ruckert C."/>
            <person name="Winkler A."/>
            <person name="Kalinowski J."/>
            <person name="Kampfer P."/>
            <person name="Glaeser S."/>
        </authorList>
    </citation>
    <scope>NUCLEOTIDE SEQUENCE [LARGE SCALE GENOMIC DNA]</scope>
    <source>
        <strain evidence="1 2">DSM 41677</strain>
    </source>
</reference>
<comment type="caution">
    <text evidence="1">The sequence shown here is derived from an EMBL/GenBank/DDBJ whole genome shotgun (WGS) entry which is preliminary data.</text>
</comment>
<organism evidence="1 2">
    <name type="scientific">Streptomyces longwoodensis</name>
    <dbReference type="NCBI Taxonomy" id="68231"/>
    <lineage>
        <taxon>Bacteria</taxon>
        <taxon>Bacillati</taxon>
        <taxon>Actinomycetota</taxon>
        <taxon>Actinomycetes</taxon>
        <taxon>Kitasatosporales</taxon>
        <taxon>Streptomycetaceae</taxon>
        <taxon>Streptomyces</taxon>
    </lineage>
</organism>
<evidence type="ECO:0000313" key="2">
    <source>
        <dbReference type="Proteomes" id="UP000053271"/>
    </source>
</evidence>
<dbReference type="GeneID" id="91428316"/>
<dbReference type="EMBL" id="LMWS01000035">
    <property type="protein sequence ID" value="KUN34814.1"/>
    <property type="molecule type" value="Genomic_DNA"/>
</dbReference>
<dbReference type="AlphaFoldDB" id="A0A117QLE8"/>
<keyword evidence="2" id="KW-1185">Reference proteome</keyword>
<dbReference type="Proteomes" id="UP000053271">
    <property type="component" value="Unassembled WGS sequence"/>
</dbReference>
<dbReference type="RefSeq" id="WP_067239359.1">
    <property type="nucleotide sequence ID" value="NZ_KQ948560.1"/>
</dbReference>
<gene>
    <name evidence="1" type="ORF">AQJ30_27470</name>
</gene>
<accession>A0A117QLE8</accession>
<protein>
    <submittedName>
        <fullName evidence="1">Uncharacterized protein</fullName>
    </submittedName>
</protein>
<sequence>MTQRNPIAHRPRAITPAVAELHRLAREDFAKGEQQRAAARLARYTPSATAAPIPPATEPSDLDVAISVAQQLLDSDQVLSLREALRLLLRALDAEPRAVQPPAAPHTPVGPGCGAPATVRYEGYSPRDGLAHGSLDLAVYACDDHAGQARTEWIGDLLAYRTTTAGSRCGERFDFTTLRGEHR</sequence>